<dbReference type="AlphaFoldDB" id="A0A8S2E054"/>
<evidence type="ECO:0000313" key="4">
    <source>
        <dbReference type="Proteomes" id="UP000677228"/>
    </source>
</evidence>
<gene>
    <name evidence="2" type="ORF">OVA965_LOCUS17009</name>
    <name evidence="3" type="ORF">TMI583_LOCUS17019</name>
</gene>
<feature type="compositionally biased region" description="Basic and acidic residues" evidence="1">
    <location>
        <begin position="1"/>
        <end position="24"/>
    </location>
</feature>
<evidence type="ECO:0000313" key="3">
    <source>
        <dbReference type="EMBL" id="CAF3819108.1"/>
    </source>
</evidence>
<name>A0A8S2E054_9BILA</name>
<accession>A0A8S2E054</accession>
<feature type="region of interest" description="Disordered" evidence="1">
    <location>
        <begin position="1"/>
        <end position="28"/>
    </location>
</feature>
<proteinExistence type="predicted"/>
<dbReference type="Proteomes" id="UP000682733">
    <property type="component" value="Unassembled WGS sequence"/>
</dbReference>
<comment type="caution">
    <text evidence="2">The sequence shown here is derived from an EMBL/GenBank/DDBJ whole genome shotgun (WGS) entry which is preliminary data.</text>
</comment>
<evidence type="ECO:0000313" key="2">
    <source>
        <dbReference type="EMBL" id="CAF1052447.1"/>
    </source>
</evidence>
<sequence>MDLEDALAKVEEKEHRRTAKEKQRIKNKRRAVYEESPVRLAPLARSNIETEEIDPISTSTFITSFAASNVTPTTTNTSLSTILYQTGDDDNDVIYSDENKNNNFNIIESNVDNDSMDLELSRSPSFVDTQLLHDYTSLTTDEFCSKLLNVFRDSSICKSHSNRILSLIQSALPIQNNLPRLMEKVLQKLNIDDNLFRKRLICTLCNNDVAYSEKRCLRCKSSNDQNLAYVYDTDIGKLIHTIVTRLYKDMQKYKHQLEKMNDSNRTNDIGFNKLYQQLLRTNLNQNIITFLLHLDGVGLCKSTKLKLGLFSCSIIELEPKTRYKRYNMPILSIWTGYKEPDSELWLRSSINTIQFMKRKGIQITHNERIDLKFLAITGDCPALSLILKFINHGGYYCCWFCYLRGLHVQNKRQYRFEEPVVLRHSSAYKEEADGAEQKKINVFGHLDLQNIHVLSHMALFVCAVRLYHSQPPCFGKQTSTIANELFENYYKDHEQYHQHTQNFNSDQSNYHKNCIPVVTRQQEEQIFQQELNRFRVIVLEPTNDYQPVSHIVHRPFEFVMA</sequence>
<reference evidence="2" key="1">
    <citation type="submission" date="2021-02" db="EMBL/GenBank/DDBJ databases">
        <authorList>
            <person name="Nowell W R."/>
        </authorList>
    </citation>
    <scope>NUCLEOTIDE SEQUENCE</scope>
</reference>
<dbReference type="EMBL" id="CAJNOK010008043">
    <property type="protein sequence ID" value="CAF1052447.1"/>
    <property type="molecule type" value="Genomic_DNA"/>
</dbReference>
<dbReference type="EMBL" id="CAJOBA010008056">
    <property type="protein sequence ID" value="CAF3819108.1"/>
    <property type="molecule type" value="Genomic_DNA"/>
</dbReference>
<evidence type="ECO:0000256" key="1">
    <source>
        <dbReference type="SAM" id="MobiDB-lite"/>
    </source>
</evidence>
<dbReference type="Proteomes" id="UP000677228">
    <property type="component" value="Unassembled WGS sequence"/>
</dbReference>
<protein>
    <submittedName>
        <fullName evidence="2">Uncharacterized protein</fullName>
    </submittedName>
</protein>
<organism evidence="2 4">
    <name type="scientific">Didymodactylos carnosus</name>
    <dbReference type="NCBI Taxonomy" id="1234261"/>
    <lineage>
        <taxon>Eukaryota</taxon>
        <taxon>Metazoa</taxon>
        <taxon>Spiralia</taxon>
        <taxon>Gnathifera</taxon>
        <taxon>Rotifera</taxon>
        <taxon>Eurotatoria</taxon>
        <taxon>Bdelloidea</taxon>
        <taxon>Philodinida</taxon>
        <taxon>Philodinidae</taxon>
        <taxon>Didymodactylos</taxon>
    </lineage>
</organism>